<comment type="caution">
    <text evidence="2">The sequence shown here is derived from an EMBL/GenBank/DDBJ whole genome shotgun (WGS) entry which is preliminary data.</text>
</comment>
<evidence type="ECO:0000259" key="1">
    <source>
        <dbReference type="PROSITE" id="PS51723"/>
    </source>
</evidence>
<dbReference type="Gene3D" id="2.60.120.1250">
    <property type="entry name" value="Peptidase M60, enhancin-like domain 1"/>
    <property type="match status" value="1"/>
</dbReference>
<dbReference type="SMART" id="SM01276">
    <property type="entry name" value="M60-like"/>
    <property type="match status" value="1"/>
</dbReference>
<protein>
    <recommendedName>
        <fullName evidence="1">Peptidase M60 domain-containing protein</fullName>
    </recommendedName>
</protein>
<organism evidence="2 3">
    <name type="scientific">Neobacillus niacini</name>
    <dbReference type="NCBI Taxonomy" id="86668"/>
    <lineage>
        <taxon>Bacteria</taxon>
        <taxon>Bacillati</taxon>
        <taxon>Bacillota</taxon>
        <taxon>Bacilli</taxon>
        <taxon>Bacillales</taxon>
        <taxon>Bacillaceae</taxon>
        <taxon>Neobacillus</taxon>
    </lineage>
</organism>
<dbReference type="InterPro" id="IPR035423">
    <property type="entry name" value="M60-like_N"/>
</dbReference>
<gene>
    <name evidence="2" type="ORF">F4694_000046</name>
</gene>
<name>A0A852T681_9BACI</name>
<dbReference type="Pfam" id="PF17291">
    <property type="entry name" value="M60-like_N"/>
    <property type="match status" value="1"/>
</dbReference>
<reference evidence="3" key="1">
    <citation type="submission" date="2020-07" db="EMBL/GenBank/DDBJ databases">
        <authorList>
            <person name="Partida-Martinez L."/>
            <person name="Huntemann M."/>
            <person name="Clum A."/>
            <person name="Wang J."/>
            <person name="Palaniappan K."/>
            <person name="Ritter S."/>
            <person name="Chen I.-M."/>
            <person name="Stamatis D."/>
            <person name="Reddy T."/>
            <person name="O'Malley R."/>
            <person name="Daum C."/>
            <person name="Shapiro N."/>
            <person name="Ivanova N."/>
            <person name="Kyrpides N."/>
            <person name="Woyke T."/>
        </authorList>
    </citation>
    <scope>NUCLEOTIDE SEQUENCE [LARGE SCALE GENOMIC DNA]</scope>
    <source>
        <strain evidence="3">AT2.8</strain>
    </source>
</reference>
<sequence length="809" mass="89557">MKKNMITVLLAGGLAVSPTIVPLANNEVQALSTVEAKELSESTQEQIKNDLARFYNGIEGFPSYSSSHAGGVSAIGENAFAVAINPETVPIIGAARFGKGRVVAAGMSEYFDFTNTDSTKTAVASNILKWVTDKDKVLPVHLTYEDALKGKGKITMITNRDIPVSHDLPIVLQHVDNFLSIQLNPLKHQVVYVNNFHQPLSDEEVQVLIKYVKQGGAVIFGEKGWVMEGYPKEWMANENSKPNLSDYGIQKFLNEVGLSLTNITATTKTATLPPLSYEKAQNYYVPALIDKAKAIENGSLDVSTLDIGPEGATSTKKKEIIAQIVSGTIAGLIEGHPLQQKVLSDLSQLTVTWPFIKSDFPYSSALLAYQVNEASLDPNGEKSPYADHFPGPVPQDAPLINNKEIQVDFDYEDLSHLRMGYPPGNWISTGLYAPAGGIITIDVPEGTEDLYVQVGSHTDVLTGKPTWSRMPVVALQQKLEPGTNQIKSPYGGLVYLIPKKAKANTQTSIHISGGVASPTFVKGQTSNEEWHNSIKNNPAPWGELVGEHVIFTLPKEALLTIKDPVALMEQWDSITSSYNTFVGISSDLPVPHKSPDRQHRYVADVQISAGYMHAGYPIMIPIDPAASHVVDPELALVRGWGFWHEMGHEYQQNPWKWGDITEVSVNIYTLFIQEKFTDVKRLLQKSADGKSHYDRALEFIANPSPSKKFTDLDGMDQLVFFKQLQLAYGWDFYTELHKAYRELDSSTLPTTDQQKKDMLLFMTSKIADQNLVSFYQKWGWSLTEEGIQKVNALNLPEPEVAVETLREYE</sequence>
<dbReference type="PANTHER" id="PTHR15730">
    <property type="entry name" value="EXPERIMENTAL AUTOIMMUNE PROSTATITIS ANTIGEN 2-RELATED"/>
    <property type="match status" value="1"/>
</dbReference>
<reference evidence="3" key="2">
    <citation type="submission" date="2020-08" db="EMBL/GenBank/DDBJ databases">
        <title>The Agave Microbiome: Exploring the role of microbial communities in plant adaptations to desert environments.</title>
        <authorList>
            <person name="Partida-Martinez L.P."/>
        </authorList>
    </citation>
    <scope>NUCLEOTIDE SEQUENCE [LARGE SCALE GENOMIC DNA]</scope>
    <source>
        <strain evidence="3">AT2.8</strain>
    </source>
</reference>
<evidence type="ECO:0000313" key="3">
    <source>
        <dbReference type="Proteomes" id="UP000548423"/>
    </source>
</evidence>
<dbReference type="Pfam" id="PF13402">
    <property type="entry name" value="Peptidase_M60"/>
    <property type="match status" value="1"/>
</dbReference>
<accession>A0A852T681</accession>
<dbReference type="Gene3D" id="3.40.390.80">
    <property type="entry name" value="Peptidase M60, enhancin-like domain 2"/>
    <property type="match status" value="1"/>
</dbReference>
<proteinExistence type="predicted"/>
<dbReference type="InterPro" id="IPR051244">
    <property type="entry name" value="TCAF"/>
</dbReference>
<feature type="domain" description="Peptidase M60" evidence="1">
    <location>
        <begin position="424"/>
        <end position="729"/>
    </location>
</feature>
<dbReference type="Proteomes" id="UP000548423">
    <property type="component" value="Unassembled WGS sequence"/>
</dbReference>
<evidence type="ECO:0000313" key="2">
    <source>
        <dbReference type="EMBL" id="NYE03327.1"/>
    </source>
</evidence>
<dbReference type="Gene3D" id="1.10.390.30">
    <property type="entry name" value="Peptidase M60, enhancin-like domain 3"/>
    <property type="match status" value="1"/>
</dbReference>
<dbReference type="PANTHER" id="PTHR15730:SF5">
    <property type="entry name" value="SI:CH211-210B2.2-RELATED"/>
    <property type="match status" value="1"/>
</dbReference>
<dbReference type="AlphaFoldDB" id="A0A852T681"/>
<dbReference type="InterPro" id="IPR031161">
    <property type="entry name" value="Peptidase_M60_dom"/>
</dbReference>
<dbReference type="EMBL" id="JACCBX010000001">
    <property type="protein sequence ID" value="NYE03327.1"/>
    <property type="molecule type" value="Genomic_DNA"/>
</dbReference>
<dbReference type="InterPro" id="IPR042279">
    <property type="entry name" value="Pep_M60_3"/>
</dbReference>
<dbReference type="PROSITE" id="PS51723">
    <property type="entry name" value="PEPTIDASE_M60"/>
    <property type="match status" value="1"/>
</dbReference>